<dbReference type="AlphaFoldDB" id="A0A7S1EXP4"/>
<dbReference type="Gene3D" id="2.40.50.140">
    <property type="entry name" value="Nucleic acid-binding proteins"/>
    <property type="match status" value="1"/>
</dbReference>
<dbReference type="SUPFAM" id="SSF50249">
    <property type="entry name" value="Nucleic acid-binding proteins"/>
    <property type="match status" value="1"/>
</dbReference>
<evidence type="ECO:0000256" key="1">
    <source>
        <dbReference type="SAM" id="MobiDB-lite"/>
    </source>
</evidence>
<dbReference type="InterPro" id="IPR012340">
    <property type="entry name" value="NA-bd_OB-fold"/>
</dbReference>
<feature type="region of interest" description="Disordered" evidence="1">
    <location>
        <begin position="223"/>
        <end position="256"/>
    </location>
</feature>
<sequence>MHQHELLQGMPGGPMHGMSLGHYSGRVKSYNPKQGYGFIDCPEAHAHYGRDVFIHKAQMGELLGRFVGPGTKLDAKTLSMWVRFSVEINKQGMPQARDVYRLQESAPPMPYQQDMMPPQFLPEHASEACGLASACVQRGVLEGQESGDSSPRGYKGRGGTIRLCRGDPSPDMQPMPAPPSRAGAVMGRKGGRGKKGGGKGMFVMDEVLPMTRIHSDWDSLDDDVPFHEDHGPPDEARHRSHWSQHDPNMGPNSFGGGCGQHYMAPPGQPPMVWQATLDDASGQCPPSPPQGYDMQSGVPGVPSYSQDPHASYPPYQAMHSPQQFPSFVSVQAPYPGDPQSYMLPYQQVQQQPNAQYPPSPLSGQPYLYSQQQMPMMGSGGAMMQQGSNRQDYQGRGEVMGTGASTPEAASPTGSAGSDEDEMRPDIRAQQMAWHEALMRGHCEYPNVGQMYGTVQGGPNLGWPEVSGHAQAPTISSQNL</sequence>
<proteinExistence type="predicted"/>
<feature type="compositionally biased region" description="Basic and acidic residues" evidence="1">
    <location>
        <begin position="224"/>
        <end position="237"/>
    </location>
</feature>
<feature type="region of interest" description="Disordered" evidence="1">
    <location>
        <begin position="280"/>
        <end position="318"/>
    </location>
</feature>
<reference evidence="2" key="1">
    <citation type="submission" date="2021-01" db="EMBL/GenBank/DDBJ databases">
        <authorList>
            <person name="Corre E."/>
            <person name="Pelletier E."/>
            <person name="Niang G."/>
            <person name="Scheremetjew M."/>
            <person name="Finn R."/>
            <person name="Kale V."/>
            <person name="Holt S."/>
            <person name="Cochrane G."/>
            <person name="Meng A."/>
            <person name="Brown T."/>
            <person name="Cohen L."/>
        </authorList>
    </citation>
    <scope>NUCLEOTIDE SEQUENCE</scope>
</reference>
<accession>A0A7S1EXP4</accession>
<organism evidence="2">
    <name type="scientific">Noctiluca scintillans</name>
    <name type="common">Sea sparkle</name>
    <name type="synonym">Red tide dinoflagellate</name>
    <dbReference type="NCBI Taxonomy" id="2966"/>
    <lineage>
        <taxon>Eukaryota</taxon>
        <taxon>Sar</taxon>
        <taxon>Alveolata</taxon>
        <taxon>Dinophyceae</taxon>
        <taxon>Noctilucales</taxon>
        <taxon>Noctilucaceae</taxon>
        <taxon>Noctiluca</taxon>
    </lineage>
</organism>
<feature type="region of interest" description="Disordered" evidence="1">
    <location>
        <begin position="142"/>
        <end position="200"/>
    </location>
</feature>
<evidence type="ECO:0000313" key="2">
    <source>
        <dbReference type="EMBL" id="CAD8830668.1"/>
    </source>
</evidence>
<evidence type="ECO:0008006" key="3">
    <source>
        <dbReference type="Google" id="ProtNLM"/>
    </source>
</evidence>
<name>A0A7S1EXP4_NOCSC</name>
<feature type="region of interest" description="Disordered" evidence="1">
    <location>
        <begin position="394"/>
        <end position="421"/>
    </location>
</feature>
<protein>
    <recommendedName>
        <fullName evidence="3">CSD domain-containing protein</fullName>
    </recommendedName>
</protein>
<dbReference type="EMBL" id="HBFQ01007174">
    <property type="protein sequence ID" value="CAD8830668.1"/>
    <property type="molecule type" value="Transcribed_RNA"/>
</dbReference>
<gene>
    <name evidence="2" type="ORF">NSCI0253_LOCUS5014</name>
</gene>